<reference evidence="1 2" key="1">
    <citation type="submission" date="2012-03" db="EMBL/GenBank/DDBJ databases">
        <title>The Genome Sequence of Bartonella washoensis 085-0475.</title>
        <authorList>
            <consortium name="The Broad Institute Genome Sequencing Platform"/>
            <consortium name="The Broad Institute Genome Sequencing Center for Infectious Disease"/>
            <person name="Feldgarden M."/>
            <person name="Kirby J."/>
            <person name="Kosoy M."/>
            <person name="Birtles R."/>
            <person name="Probert W.S."/>
            <person name="Chiaraviglio L."/>
            <person name="Young S.K."/>
            <person name="Zeng Q."/>
            <person name="Gargeya S."/>
            <person name="Fitzgerald M."/>
            <person name="Haas B."/>
            <person name="Abouelleil A."/>
            <person name="Alvarado L."/>
            <person name="Arachchi H.M."/>
            <person name="Berlin A."/>
            <person name="Chapman S.B."/>
            <person name="Gearin G."/>
            <person name="Goldberg J."/>
            <person name="Griggs A."/>
            <person name="Gujja S."/>
            <person name="Hansen M."/>
            <person name="Heiman D."/>
            <person name="Howarth C."/>
            <person name="Larimer J."/>
            <person name="Lui A."/>
            <person name="MacDonald P.J.P."/>
            <person name="McCowen C."/>
            <person name="Montmayeur A."/>
            <person name="Murphy C."/>
            <person name="Neiman D."/>
            <person name="Pearson M."/>
            <person name="Priest M."/>
            <person name="Roberts A."/>
            <person name="Saif S."/>
            <person name="Shea T."/>
            <person name="Sisk P."/>
            <person name="Stolte C."/>
            <person name="Sykes S."/>
            <person name="Wortman J."/>
            <person name="Nusbaum C."/>
            <person name="Birren B."/>
        </authorList>
    </citation>
    <scope>NUCLEOTIDE SEQUENCE [LARGE SCALE GENOMIC DNA]</scope>
    <source>
        <strain evidence="1 2">085-0475</strain>
    </source>
</reference>
<comment type="caution">
    <text evidence="1">The sequence shown here is derived from an EMBL/GenBank/DDBJ whole genome shotgun (WGS) entry which is preliminary data.</text>
</comment>
<name>J0QB12_9HYPH</name>
<organism evidence="1 2">
    <name type="scientific">Cardidatus Bartonella washoeensis 085-0475</name>
    <dbReference type="NCBI Taxonomy" id="1094564"/>
    <lineage>
        <taxon>Bacteria</taxon>
        <taxon>Pseudomonadati</taxon>
        <taxon>Pseudomonadota</taxon>
        <taxon>Alphaproteobacteria</taxon>
        <taxon>Hyphomicrobiales</taxon>
        <taxon>Bartonellaceae</taxon>
        <taxon>Bartonella</taxon>
    </lineage>
</organism>
<dbReference type="HOGENOM" id="CLU_3417834_0_0_5"/>
<evidence type="ECO:0000313" key="1">
    <source>
        <dbReference type="EMBL" id="EJF82501.1"/>
    </source>
</evidence>
<dbReference type="Proteomes" id="UP000002646">
    <property type="component" value="Unassembled WGS sequence"/>
</dbReference>
<gene>
    <name evidence="1" type="ORF">MCW_01668</name>
</gene>
<evidence type="ECO:0000313" key="2">
    <source>
        <dbReference type="Proteomes" id="UP000002646"/>
    </source>
</evidence>
<protein>
    <submittedName>
        <fullName evidence="1">Uncharacterized protein</fullName>
    </submittedName>
</protein>
<dbReference type="EMBL" id="AILX01000043">
    <property type="protein sequence ID" value="EJF82501.1"/>
    <property type="molecule type" value="Genomic_DNA"/>
</dbReference>
<proteinExistence type="predicted"/>
<sequence>KLSREKVRDEGLRIVILIVFAATKA</sequence>
<feature type="non-terminal residue" evidence="1">
    <location>
        <position position="1"/>
    </location>
</feature>
<dbReference type="AlphaFoldDB" id="J0QB12"/>
<accession>J0QB12</accession>